<protein>
    <submittedName>
        <fullName evidence="1">Uncharacterized protein</fullName>
    </submittedName>
</protein>
<dbReference type="Proteomes" id="UP001242045">
    <property type="component" value="Unassembled WGS sequence"/>
</dbReference>
<accession>A0AAW8CT49</accession>
<evidence type="ECO:0000313" key="2">
    <source>
        <dbReference type="Proteomes" id="UP001242045"/>
    </source>
</evidence>
<dbReference type="EMBL" id="JAUSRD010000002">
    <property type="protein sequence ID" value="MDP9892097.1"/>
    <property type="molecule type" value="Genomic_DNA"/>
</dbReference>
<comment type="caution">
    <text evidence="1">The sequence shown here is derived from an EMBL/GenBank/DDBJ whole genome shotgun (WGS) entry which is preliminary data.</text>
</comment>
<dbReference type="AlphaFoldDB" id="A0AAW8CT49"/>
<reference evidence="1" key="1">
    <citation type="submission" date="2023-07" db="EMBL/GenBank/DDBJ databases">
        <title>Sorghum-associated microbial communities from plants grown in Nebraska, USA.</title>
        <authorList>
            <person name="Schachtman D."/>
        </authorList>
    </citation>
    <scope>NUCLEOTIDE SEQUENCE</scope>
    <source>
        <strain evidence="1">DS3754</strain>
    </source>
</reference>
<gene>
    <name evidence="1" type="ORF">J2W31_001200</name>
</gene>
<name>A0AAW8CT49_9BURK</name>
<evidence type="ECO:0000313" key="1">
    <source>
        <dbReference type="EMBL" id="MDP9892097.1"/>
    </source>
</evidence>
<organism evidence="1 2">
    <name type="scientific">Variovorax boronicumulans</name>
    <dbReference type="NCBI Taxonomy" id="436515"/>
    <lineage>
        <taxon>Bacteria</taxon>
        <taxon>Pseudomonadati</taxon>
        <taxon>Pseudomonadota</taxon>
        <taxon>Betaproteobacteria</taxon>
        <taxon>Burkholderiales</taxon>
        <taxon>Comamonadaceae</taxon>
        <taxon>Variovorax</taxon>
    </lineage>
</organism>
<sequence length="39" mass="4347">MHLALADREVDARECLHARKALGHAFQPEHFFAFCGGHG</sequence>
<proteinExistence type="predicted"/>